<keyword evidence="1" id="KW-0812">Transmembrane</keyword>
<reference evidence="2 3" key="1">
    <citation type="journal article" date="2018" name="Genome Biol. Evol.">
        <title>Multiple Roots of Fruiting Body Formation in Amoebozoa.</title>
        <authorList>
            <person name="Hillmann F."/>
            <person name="Forbes G."/>
            <person name="Novohradska S."/>
            <person name="Ferling I."/>
            <person name="Riege K."/>
            <person name="Groth M."/>
            <person name="Westermann M."/>
            <person name="Marz M."/>
            <person name="Spaller T."/>
            <person name="Winckler T."/>
            <person name="Schaap P."/>
            <person name="Glockner G."/>
        </authorList>
    </citation>
    <scope>NUCLEOTIDE SEQUENCE [LARGE SCALE GENOMIC DNA]</scope>
    <source>
        <strain evidence="2 3">Jena</strain>
    </source>
</reference>
<feature type="transmembrane region" description="Helical" evidence="1">
    <location>
        <begin position="261"/>
        <end position="278"/>
    </location>
</feature>
<keyword evidence="3" id="KW-1185">Reference proteome</keyword>
<feature type="transmembrane region" description="Helical" evidence="1">
    <location>
        <begin position="12"/>
        <end position="31"/>
    </location>
</feature>
<keyword evidence="1" id="KW-1133">Transmembrane helix</keyword>
<evidence type="ECO:0000256" key="1">
    <source>
        <dbReference type="SAM" id="Phobius"/>
    </source>
</evidence>
<dbReference type="AlphaFoldDB" id="A0A2P6N9T6"/>
<gene>
    <name evidence="2" type="ORF">PROFUN_11659</name>
</gene>
<protein>
    <submittedName>
        <fullName evidence="2">Uncharacterized protein</fullName>
    </submittedName>
</protein>
<proteinExistence type="predicted"/>
<evidence type="ECO:0000313" key="3">
    <source>
        <dbReference type="Proteomes" id="UP000241769"/>
    </source>
</evidence>
<dbReference type="EMBL" id="MDYQ01000141">
    <property type="protein sequence ID" value="PRP80700.1"/>
    <property type="molecule type" value="Genomic_DNA"/>
</dbReference>
<evidence type="ECO:0000313" key="2">
    <source>
        <dbReference type="EMBL" id="PRP80700.1"/>
    </source>
</evidence>
<accession>A0A2P6N9T6</accession>
<organism evidence="2 3">
    <name type="scientific">Planoprotostelium fungivorum</name>
    <dbReference type="NCBI Taxonomy" id="1890364"/>
    <lineage>
        <taxon>Eukaryota</taxon>
        <taxon>Amoebozoa</taxon>
        <taxon>Evosea</taxon>
        <taxon>Variosea</taxon>
        <taxon>Cavosteliida</taxon>
        <taxon>Cavosteliaceae</taxon>
        <taxon>Planoprotostelium</taxon>
    </lineage>
</organism>
<sequence length="385" mass="43541">MEELSLLSRHTLFMRLVVANITVIPVFIVLITTEIGCLREILAGNDEKKQNNTTEKVSVLLKRGSLNQILHLDSRRARPDWMNLTRYSQFLYHKSFLSSPIVNRYDTFHAGNCSMFQTVSEASKTLAPPLPLKDKVVTVDLNSCITDRVCGMNDKESEGIRRFDVDLSLCGITPARAEIEEEQEKRVDYVVWVRLQLEDVVLSLTARASSNKGDVSHFVLTAIERPQQILGSTRSCRDYFTAVSLLFYSLSILIYPLRSFSLVPSLVLTFYFFLFSPVNRDQYQQLLPPPTLLLDWIIHSIGQKVNFSQFRASFKEATAAPTPVFNPHTMKKPKIIEKKMNNTTSLASIVSDIASYSKAMQRPSRGLTHTVFMAIVANNIQKVGA</sequence>
<comment type="caution">
    <text evidence="2">The sequence shown here is derived from an EMBL/GenBank/DDBJ whole genome shotgun (WGS) entry which is preliminary data.</text>
</comment>
<dbReference type="Proteomes" id="UP000241769">
    <property type="component" value="Unassembled WGS sequence"/>
</dbReference>
<dbReference type="InParanoid" id="A0A2P6N9T6"/>
<name>A0A2P6N9T6_9EUKA</name>
<keyword evidence="1" id="KW-0472">Membrane</keyword>